<proteinExistence type="predicted"/>
<evidence type="ECO:0000256" key="2">
    <source>
        <dbReference type="ARBA" id="ARBA00005189"/>
    </source>
</evidence>
<evidence type="ECO:0000259" key="6">
    <source>
        <dbReference type="Pfam" id="PF13480"/>
    </source>
</evidence>
<protein>
    <submittedName>
        <fullName evidence="7">Aminotransferase class I/II-fold pyridoxal phosphate-dependent enzyme</fullName>
    </submittedName>
</protein>
<dbReference type="Gene3D" id="3.40.640.10">
    <property type="entry name" value="Type I PLP-dependent aspartate aminotransferase-like (Major domain)"/>
    <property type="match status" value="1"/>
</dbReference>
<sequence>MAKFKHNNFLDTVDEVFTDAMKSGVLHLYSEDEQFTGRRIRIGDRDLFHFGTTGYLGLEQDPRLKRAAIEAIEKYGTQFPLSKSYVSFVLYRALEERLFQMYNNPIVVTKNSTLGHIGVIPCVVRDEDAVIIDHQAHWSMHNACQLLKPRGIPVELIRHSNLDMLEDKIKELSTRCSKIWYLADGIYSMYGDCAPIPELMFLYEKYPQLHLYFDDVHGMSWVGKNGTGYVMDQLKTLPDRVLLFGTLSKSFGASGAVLVCSNADMHRRIKTFGGPLTFSAQLEPASVAAACASADIHLSEDIYVMQNQLADNIHYFNSLLSRTDLPLIEKNNCPVFYIGTGMPVTGYNFVNRLMKEGFFVNLGIYPGVPVKNTGVRLTISRHNQREEMKALAEAMVYHYPKSLEDTATTRNKVRKAFNLPIEPVKDQEDIVPVKEDLTVQHETSIHALNKDEWNKWMGGNSVFDWDGLRFLEETFHNNERDEHNWSFHYIIIRDKQQHVVLATFFCQALWKDDMLAPAAVSKQIEEKRKQNPYHLTSSVLAMGSLFTEGEQCYINREHAAWNDALRLLLHHLEVLDEKLDTSMLALRDFKQDEELNEFFHNRGFIKVDMPESCIVESITWKTPEEYLSTLSARSRKHFRSDILPFEQYFDIEYKQNASEQDIDIFYTLYENVRSRNFDLNTFSFPRKLFANMAKDPNWEFIVAYLKKEYNRHEERIPVGVMFCYKNLGITYVPSFIGMDYEYIQQYQVYRQLLYQTIKRAQQLGFRKIDFGMTASFEKRKVGATIIPKVAYVQPKDNFTLELVSGIQNNNVHA</sequence>
<comment type="caution">
    <text evidence="7">The sequence shown here is derived from an EMBL/GenBank/DDBJ whole genome shotgun (WGS) entry which is preliminary data.</text>
</comment>
<keyword evidence="3" id="KW-0808">Transferase</keyword>
<dbReference type="Gene3D" id="3.90.1150.10">
    <property type="entry name" value="Aspartate Aminotransferase, domain 1"/>
    <property type="match status" value="1"/>
</dbReference>
<evidence type="ECO:0000313" key="7">
    <source>
        <dbReference type="EMBL" id="MFD1000777.1"/>
    </source>
</evidence>
<dbReference type="SUPFAM" id="SSF53383">
    <property type="entry name" value="PLP-dependent transferases"/>
    <property type="match status" value="1"/>
</dbReference>
<evidence type="ECO:0000256" key="3">
    <source>
        <dbReference type="ARBA" id="ARBA00022679"/>
    </source>
</evidence>
<keyword evidence="8" id="KW-1185">Reference proteome</keyword>
<evidence type="ECO:0000256" key="4">
    <source>
        <dbReference type="ARBA" id="ARBA00022898"/>
    </source>
</evidence>
<dbReference type="Pfam" id="PF13480">
    <property type="entry name" value="Acetyltransf_6"/>
    <property type="match status" value="1"/>
</dbReference>
<dbReference type="Pfam" id="PF00155">
    <property type="entry name" value="Aminotran_1_2"/>
    <property type="match status" value="1"/>
</dbReference>
<dbReference type="InterPro" id="IPR004839">
    <property type="entry name" value="Aminotransferase_I/II_large"/>
</dbReference>
<comment type="cofactor">
    <cofactor evidence="1">
        <name>pyridoxal 5'-phosphate</name>
        <dbReference type="ChEBI" id="CHEBI:597326"/>
    </cofactor>
</comment>
<gene>
    <name evidence="7" type="ORF">ACFQ21_15735</name>
</gene>
<evidence type="ECO:0000313" key="8">
    <source>
        <dbReference type="Proteomes" id="UP001597112"/>
    </source>
</evidence>
<dbReference type="InterPro" id="IPR050087">
    <property type="entry name" value="AON_synthase_class-II"/>
</dbReference>
<evidence type="ECO:0000256" key="1">
    <source>
        <dbReference type="ARBA" id="ARBA00001933"/>
    </source>
</evidence>
<dbReference type="InterPro" id="IPR015424">
    <property type="entry name" value="PyrdxlP-dep_Trfase"/>
</dbReference>
<dbReference type="InterPro" id="IPR016181">
    <property type="entry name" value="Acyl_CoA_acyltransferase"/>
</dbReference>
<keyword evidence="4" id="KW-0663">Pyridoxal phosphate</keyword>
<dbReference type="SUPFAM" id="SSF55729">
    <property type="entry name" value="Acyl-CoA N-acyltransferases (Nat)"/>
    <property type="match status" value="1"/>
</dbReference>
<organism evidence="7 8">
    <name type="scientific">Ohtaekwangia kribbensis</name>
    <dbReference type="NCBI Taxonomy" id="688913"/>
    <lineage>
        <taxon>Bacteria</taxon>
        <taxon>Pseudomonadati</taxon>
        <taxon>Bacteroidota</taxon>
        <taxon>Cytophagia</taxon>
        <taxon>Cytophagales</taxon>
        <taxon>Fulvivirgaceae</taxon>
        <taxon>Ohtaekwangia</taxon>
    </lineage>
</organism>
<keyword evidence="7" id="KW-0032">Aminotransferase</keyword>
<dbReference type="RefSeq" id="WP_377580232.1">
    <property type="nucleotide sequence ID" value="NZ_JBHTKA010000007.1"/>
</dbReference>
<dbReference type="PROSITE" id="PS00599">
    <property type="entry name" value="AA_TRANSFER_CLASS_2"/>
    <property type="match status" value="1"/>
</dbReference>
<dbReference type="InterPro" id="IPR015422">
    <property type="entry name" value="PyrdxlP-dep_Trfase_small"/>
</dbReference>
<accession>A0ABW3K3R4</accession>
<dbReference type="InterPro" id="IPR001917">
    <property type="entry name" value="Aminotrans_II_pyridoxalP_BS"/>
</dbReference>
<comment type="pathway">
    <text evidence="2">Lipid metabolism.</text>
</comment>
<evidence type="ECO:0000259" key="5">
    <source>
        <dbReference type="Pfam" id="PF00155"/>
    </source>
</evidence>
<dbReference type="PANTHER" id="PTHR13693">
    <property type="entry name" value="CLASS II AMINOTRANSFERASE/8-AMINO-7-OXONONANOATE SYNTHASE"/>
    <property type="match status" value="1"/>
</dbReference>
<dbReference type="GO" id="GO:0008483">
    <property type="term" value="F:transaminase activity"/>
    <property type="evidence" value="ECO:0007669"/>
    <property type="project" value="UniProtKB-KW"/>
</dbReference>
<reference evidence="8" key="1">
    <citation type="journal article" date="2019" name="Int. J. Syst. Evol. Microbiol.">
        <title>The Global Catalogue of Microorganisms (GCM) 10K type strain sequencing project: providing services to taxonomists for standard genome sequencing and annotation.</title>
        <authorList>
            <consortium name="The Broad Institute Genomics Platform"/>
            <consortium name="The Broad Institute Genome Sequencing Center for Infectious Disease"/>
            <person name="Wu L."/>
            <person name="Ma J."/>
        </authorList>
    </citation>
    <scope>NUCLEOTIDE SEQUENCE [LARGE SCALE GENOMIC DNA]</scope>
    <source>
        <strain evidence="8">CCUG 58938</strain>
    </source>
</reference>
<dbReference type="EMBL" id="JBHTKA010000007">
    <property type="protein sequence ID" value="MFD1000777.1"/>
    <property type="molecule type" value="Genomic_DNA"/>
</dbReference>
<name>A0ABW3K3R4_9BACT</name>
<dbReference type="Proteomes" id="UP001597112">
    <property type="component" value="Unassembled WGS sequence"/>
</dbReference>
<dbReference type="Gene3D" id="3.40.630.30">
    <property type="match status" value="1"/>
</dbReference>
<dbReference type="InterPro" id="IPR015421">
    <property type="entry name" value="PyrdxlP-dep_Trfase_major"/>
</dbReference>
<feature type="domain" description="Aminotransferase class I/classII large" evidence="5">
    <location>
        <begin position="47"/>
        <end position="394"/>
    </location>
</feature>
<feature type="domain" description="BioF2-like acetyltransferase" evidence="6">
    <location>
        <begin position="633"/>
        <end position="778"/>
    </location>
</feature>
<dbReference type="PANTHER" id="PTHR13693:SF3">
    <property type="entry name" value="LD36009P"/>
    <property type="match status" value="1"/>
</dbReference>
<dbReference type="InterPro" id="IPR038740">
    <property type="entry name" value="BioF2-like_GNAT_dom"/>
</dbReference>